<keyword evidence="2" id="KW-0808">Transferase</keyword>
<evidence type="ECO:0000313" key="7">
    <source>
        <dbReference type="Proteomes" id="UP001589758"/>
    </source>
</evidence>
<protein>
    <recommendedName>
        <fullName evidence="4">lipopolysaccharide heptosyltransferase II</fullName>
        <ecNumber evidence="4">2.4.99.24</ecNumber>
    </recommendedName>
</protein>
<dbReference type="PANTHER" id="PTHR30160:SF7">
    <property type="entry name" value="ADP-HEPTOSE--LPS HEPTOSYLTRANSFERASE 2"/>
    <property type="match status" value="1"/>
</dbReference>
<dbReference type="Pfam" id="PF01075">
    <property type="entry name" value="Glyco_transf_9"/>
    <property type="match status" value="1"/>
</dbReference>
<dbReference type="Proteomes" id="UP001589758">
    <property type="component" value="Unassembled WGS sequence"/>
</dbReference>
<dbReference type="PANTHER" id="PTHR30160">
    <property type="entry name" value="TETRAACYLDISACCHARIDE 4'-KINASE-RELATED"/>
    <property type="match status" value="1"/>
</dbReference>
<proteinExistence type="inferred from homology"/>
<evidence type="ECO:0000256" key="2">
    <source>
        <dbReference type="ARBA" id="ARBA00022679"/>
    </source>
</evidence>
<dbReference type="EC" id="2.4.99.24" evidence="4"/>
<evidence type="ECO:0000256" key="3">
    <source>
        <dbReference type="ARBA" id="ARBA00043995"/>
    </source>
</evidence>
<dbReference type="RefSeq" id="WP_385876449.1">
    <property type="nucleotide sequence ID" value="NZ_JBHLXE010000046.1"/>
</dbReference>
<comment type="catalytic activity">
    <reaction evidence="5">
        <text>an L-alpha-D-Hep-(1-&gt;5)-[alpha-Kdo-(2-&gt;4)]-alpha-Kdo-(2-&gt;6)-lipid A + ADP-L-glycero-beta-D-manno-heptose = an L-alpha-D-Hep-(1-&gt;3)-L-alpha-D-Hep-(1-&gt;5)-[alpha-Kdo-(2-&gt;4)]-alpha-Kdo-(2-&gt;6)-lipid A + ADP + H(+)</text>
        <dbReference type="Rhea" id="RHEA:74071"/>
        <dbReference type="ChEBI" id="CHEBI:15378"/>
        <dbReference type="ChEBI" id="CHEBI:61506"/>
        <dbReference type="ChEBI" id="CHEBI:193068"/>
        <dbReference type="ChEBI" id="CHEBI:193069"/>
        <dbReference type="ChEBI" id="CHEBI:456216"/>
        <dbReference type="EC" id="2.4.99.24"/>
    </reaction>
</comment>
<dbReference type="NCBIfam" id="TIGR02195">
    <property type="entry name" value="heptsyl_trn_II"/>
    <property type="match status" value="1"/>
</dbReference>
<dbReference type="InterPro" id="IPR002201">
    <property type="entry name" value="Glyco_trans_9"/>
</dbReference>
<evidence type="ECO:0000256" key="4">
    <source>
        <dbReference type="ARBA" id="ARBA00044042"/>
    </source>
</evidence>
<dbReference type="EMBL" id="JBHLXE010000046">
    <property type="protein sequence ID" value="MFC0179350.1"/>
    <property type="molecule type" value="Genomic_DNA"/>
</dbReference>
<evidence type="ECO:0000313" key="6">
    <source>
        <dbReference type="EMBL" id="MFC0179350.1"/>
    </source>
</evidence>
<name>A0ABV6CB52_9GAMM</name>
<gene>
    <name evidence="6" type="primary">waaF</name>
    <name evidence="6" type="ORF">ACFFIT_04445</name>
</gene>
<sequence length="365" mass="40910">MRILVIGPSWVGDMMMSQSLYRTLKQTHPNALIDVLAPAWSFPLLSRMPEINQGIEMPLGHGALGIKARRELGKKLRENGYTHAYILPNSFKSALIPWFAKIPTRVGWRGEFRYGLLTDCRKLNKTDFEKMVERYVALAYPSQAIKTAKDIPEPILVPKLQVSSSESIAVAEKLIPKSWLTTLKQNPKQLFIGFCPGAEFGPAKRWPDYHYAALAKQLISLGHYIVILGSAKDEAIGEDIIRQLNAEQQEGCINLAGKTSLDEVMCLITALDYVVTNDSGLMHIAAAFDKPLLALYGPTSPNFTPPLSSNAQIIRLIEGFIKIRKTNQAMGYHQSLVDISPKMVMEKIQERLLALENRLFTLYNE</sequence>
<comment type="caution">
    <text evidence="6">The sequence shown here is derived from an EMBL/GenBank/DDBJ whole genome shotgun (WGS) entry which is preliminary data.</text>
</comment>
<reference evidence="6 7" key="1">
    <citation type="submission" date="2024-09" db="EMBL/GenBank/DDBJ databases">
        <authorList>
            <person name="Sun Q."/>
            <person name="Mori K."/>
        </authorList>
    </citation>
    <scope>NUCLEOTIDE SEQUENCE [LARGE SCALE GENOMIC DNA]</scope>
    <source>
        <strain evidence="6 7">CCM 8545</strain>
    </source>
</reference>
<dbReference type="CDD" id="cd03789">
    <property type="entry name" value="GT9_LPS_heptosyltransferase"/>
    <property type="match status" value="1"/>
</dbReference>
<comment type="similarity">
    <text evidence="3">Belongs to the glycosyltransferase 9 family.</text>
</comment>
<keyword evidence="1" id="KW-0328">Glycosyltransferase</keyword>
<evidence type="ECO:0000256" key="5">
    <source>
        <dbReference type="ARBA" id="ARBA00047503"/>
    </source>
</evidence>
<dbReference type="SUPFAM" id="SSF53756">
    <property type="entry name" value="UDP-Glycosyltransferase/glycogen phosphorylase"/>
    <property type="match status" value="1"/>
</dbReference>
<dbReference type="InterPro" id="IPR051199">
    <property type="entry name" value="LPS_LOS_Heptosyltrfase"/>
</dbReference>
<dbReference type="InterPro" id="IPR011910">
    <property type="entry name" value="RfaF"/>
</dbReference>
<accession>A0ABV6CB52</accession>
<dbReference type="Gene3D" id="3.40.50.2000">
    <property type="entry name" value="Glycogen Phosphorylase B"/>
    <property type="match status" value="2"/>
</dbReference>
<keyword evidence="7" id="KW-1185">Reference proteome</keyword>
<evidence type="ECO:0000256" key="1">
    <source>
        <dbReference type="ARBA" id="ARBA00022676"/>
    </source>
</evidence>
<organism evidence="6 7">
    <name type="scientific">Thorsellia kenyensis</name>
    <dbReference type="NCBI Taxonomy" id="1549888"/>
    <lineage>
        <taxon>Bacteria</taxon>
        <taxon>Pseudomonadati</taxon>
        <taxon>Pseudomonadota</taxon>
        <taxon>Gammaproteobacteria</taxon>
        <taxon>Enterobacterales</taxon>
        <taxon>Thorselliaceae</taxon>
        <taxon>Thorsellia</taxon>
    </lineage>
</organism>